<comment type="caution">
    <text evidence="1">The sequence shown here is derived from an EMBL/GenBank/DDBJ whole genome shotgun (WGS) entry which is preliminary data.</text>
</comment>
<dbReference type="AlphaFoldDB" id="A0A0F9U0H8"/>
<sequence length="258" mass="28086">MSYEVQLAERFLRERTFEIFDHFDHYVTADMWTTTASNSGTVAVQEAVNGILKVNPSSNGGNSQAVNDETYVESTHELFKLATDKPMFFAARVRPVGNTIANQALMVGLIDAVAANAIVDTTGVPKTSTDAVLFYKSNTDATWYAMAEANSTEMSGITDGVDTNETATNNQWQNLTIRTVPKSSTLTEVHFGFALENSSDGSYSIREVGQTLVGKQLVCQTITHTSAAEMAVVLGVKAGVANDSQYLDVDWIYAAQRR</sequence>
<proteinExistence type="predicted"/>
<gene>
    <name evidence="1" type="ORF">LCGC14_0325780</name>
</gene>
<protein>
    <submittedName>
        <fullName evidence="1">Uncharacterized protein</fullName>
    </submittedName>
</protein>
<name>A0A0F9U0H8_9ZZZZ</name>
<dbReference type="EMBL" id="LAZR01000225">
    <property type="protein sequence ID" value="KKN80772.1"/>
    <property type="molecule type" value="Genomic_DNA"/>
</dbReference>
<evidence type="ECO:0000313" key="1">
    <source>
        <dbReference type="EMBL" id="KKN80772.1"/>
    </source>
</evidence>
<accession>A0A0F9U0H8</accession>
<organism evidence="1">
    <name type="scientific">marine sediment metagenome</name>
    <dbReference type="NCBI Taxonomy" id="412755"/>
    <lineage>
        <taxon>unclassified sequences</taxon>
        <taxon>metagenomes</taxon>
        <taxon>ecological metagenomes</taxon>
    </lineage>
</organism>
<reference evidence="1" key="1">
    <citation type="journal article" date="2015" name="Nature">
        <title>Complex archaea that bridge the gap between prokaryotes and eukaryotes.</title>
        <authorList>
            <person name="Spang A."/>
            <person name="Saw J.H."/>
            <person name="Jorgensen S.L."/>
            <person name="Zaremba-Niedzwiedzka K."/>
            <person name="Martijn J."/>
            <person name="Lind A.E."/>
            <person name="van Eijk R."/>
            <person name="Schleper C."/>
            <person name="Guy L."/>
            <person name="Ettema T.J."/>
        </authorList>
    </citation>
    <scope>NUCLEOTIDE SEQUENCE</scope>
</reference>